<accession>A0A3P7S1V5</accession>
<dbReference type="GO" id="GO:0016020">
    <property type="term" value="C:membrane"/>
    <property type="evidence" value="ECO:0007669"/>
    <property type="project" value="TreeGrafter"/>
</dbReference>
<feature type="transmembrane region" description="Helical" evidence="1">
    <location>
        <begin position="131"/>
        <end position="151"/>
    </location>
</feature>
<evidence type="ECO:0000256" key="1">
    <source>
        <dbReference type="SAM" id="Phobius"/>
    </source>
</evidence>
<feature type="transmembrane region" description="Helical" evidence="1">
    <location>
        <begin position="102"/>
        <end position="125"/>
    </location>
</feature>
<sequence>MFIQALIILFIYFTGLFLLGQVLSDNSIVDIGWGGGFVILAIAGLILGKQLSAVHLLTTAFVLLWGVRLVIHLAKRNIGKPEDYRYVQMRARWGNKWPRLKAFLNVYMLQMVVMYVVALPIIALVGKSVDLGIFSLIGSIVFVIGYLFEVIGDEQLRRFKALPENRGKIITSGLWRYTRHPNYFGEAMIWWGIYLTVLEAPGTTWTFIGPLLITLFLRYVSGVPLLEKKYKDREDFKAYKAVTPVFVPWFPKKM</sequence>
<dbReference type="PROSITE" id="PS50244">
    <property type="entry name" value="S5A_REDUCTASE"/>
    <property type="match status" value="1"/>
</dbReference>
<dbReference type="OrthoDB" id="9779233at2"/>
<dbReference type="PANTHER" id="PTHR32251:SF17">
    <property type="entry name" value="STEROID 5-ALPHA REDUCTASE C-TERMINAL DOMAIN-CONTAINING PROTEIN"/>
    <property type="match status" value="1"/>
</dbReference>
<feature type="transmembrane region" description="Helical" evidence="1">
    <location>
        <begin position="31"/>
        <end position="47"/>
    </location>
</feature>
<dbReference type="Gene3D" id="1.20.120.1630">
    <property type="match status" value="1"/>
</dbReference>
<gene>
    <name evidence="2" type="ORF">PATL70BA_2749</name>
</gene>
<feature type="transmembrane region" description="Helical" evidence="1">
    <location>
        <begin position="6"/>
        <end position="24"/>
    </location>
</feature>
<organism evidence="2 3">
    <name type="scientific">Petrocella atlantisensis</name>
    <dbReference type="NCBI Taxonomy" id="2173034"/>
    <lineage>
        <taxon>Bacteria</taxon>
        <taxon>Bacillati</taxon>
        <taxon>Bacillota</taxon>
        <taxon>Clostridia</taxon>
        <taxon>Lachnospirales</taxon>
        <taxon>Vallitaleaceae</taxon>
        <taxon>Petrocella</taxon>
    </lineage>
</organism>
<evidence type="ECO:0000313" key="2">
    <source>
        <dbReference type="EMBL" id="VDN48652.1"/>
    </source>
</evidence>
<reference evidence="2 3" key="1">
    <citation type="submission" date="2018-09" db="EMBL/GenBank/DDBJ databases">
        <authorList>
            <person name="Postec A."/>
        </authorList>
    </citation>
    <scope>NUCLEOTIDE SEQUENCE [LARGE SCALE GENOMIC DNA]</scope>
    <source>
        <strain evidence="2">70B-A</strain>
    </source>
</reference>
<name>A0A3P7S1V5_9FIRM</name>
<dbReference type="KEGG" id="cbar:PATL70BA_2749"/>
<dbReference type="PANTHER" id="PTHR32251">
    <property type="entry name" value="3-OXO-5-ALPHA-STEROID 4-DEHYDROGENASE"/>
    <property type="match status" value="1"/>
</dbReference>
<dbReference type="EMBL" id="LR130778">
    <property type="protein sequence ID" value="VDN48652.1"/>
    <property type="molecule type" value="Genomic_DNA"/>
</dbReference>
<dbReference type="AlphaFoldDB" id="A0A3P7S1V5"/>
<dbReference type="RefSeq" id="WP_125137761.1">
    <property type="nucleotide sequence ID" value="NZ_LR130778.1"/>
</dbReference>
<protein>
    <submittedName>
        <fullName evidence="2">Steroid 5-alpha reductase</fullName>
    </submittedName>
</protein>
<keyword evidence="3" id="KW-1185">Reference proteome</keyword>
<keyword evidence="1" id="KW-1133">Transmembrane helix</keyword>
<evidence type="ECO:0000313" key="3">
    <source>
        <dbReference type="Proteomes" id="UP000279029"/>
    </source>
</evidence>
<keyword evidence="1" id="KW-0472">Membrane</keyword>
<feature type="transmembrane region" description="Helical" evidence="1">
    <location>
        <begin position="53"/>
        <end position="71"/>
    </location>
</feature>
<dbReference type="Pfam" id="PF06966">
    <property type="entry name" value="DUF1295"/>
    <property type="match status" value="1"/>
</dbReference>
<dbReference type="Proteomes" id="UP000279029">
    <property type="component" value="Chromosome"/>
</dbReference>
<feature type="transmembrane region" description="Helical" evidence="1">
    <location>
        <begin position="183"/>
        <end position="201"/>
    </location>
</feature>
<dbReference type="InterPro" id="IPR010721">
    <property type="entry name" value="UstE-like"/>
</dbReference>
<proteinExistence type="predicted"/>
<keyword evidence="1" id="KW-0812">Transmembrane</keyword>